<evidence type="ECO:0000313" key="3">
    <source>
        <dbReference type="Proteomes" id="UP000217211"/>
    </source>
</evidence>
<evidence type="ECO:0000313" key="2">
    <source>
        <dbReference type="EMBL" id="ASY63670.1"/>
    </source>
</evidence>
<gene>
    <name evidence="2" type="ORF">SJ05684_c22290</name>
</gene>
<organism evidence="2 3">
    <name type="scientific">Sinorhizobium sojae CCBAU 05684</name>
    <dbReference type="NCBI Taxonomy" id="716928"/>
    <lineage>
        <taxon>Bacteria</taxon>
        <taxon>Pseudomonadati</taxon>
        <taxon>Pseudomonadota</taxon>
        <taxon>Alphaproteobacteria</taxon>
        <taxon>Hyphomicrobiales</taxon>
        <taxon>Rhizobiaceae</taxon>
        <taxon>Sinorhizobium/Ensifer group</taxon>
        <taxon>Sinorhizobium</taxon>
    </lineage>
</organism>
<dbReference type="Proteomes" id="UP000217211">
    <property type="component" value="Chromosome"/>
</dbReference>
<feature type="region of interest" description="Disordered" evidence="1">
    <location>
        <begin position="1"/>
        <end position="23"/>
    </location>
</feature>
<evidence type="ECO:0000256" key="1">
    <source>
        <dbReference type="SAM" id="MobiDB-lite"/>
    </source>
</evidence>
<protein>
    <submittedName>
        <fullName evidence="2">Uncharacterized protein</fullName>
    </submittedName>
</protein>
<proteinExistence type="predicted"/>
<accession>A0A249PCI8</accession>
<dbReference type="KEGG" id="esj:SJ05684_c22290"/>
<reference evidence="2 3" key="1">
    <citation type="submission" date="2017-08" db="EMBL/GenBank/DDBJ databases">
        <title>Multipartite genome sequences of Sinorhizobium species nodulating soybeans.</title>
        <authorList>
            <person name="Tian C.F."/>
        </authorList>
    </citation>
    <scope>NUCLEOTIDE SEQUENCE [LARGE SCALE GENOMIC DNA]</scope>
    <source>
        <strain evidence="2 3">CCBAU 05684</strain>
    </source>
</reference>
<sequence length="68" mass="7877">MGSGGSAFKGQENRQYGQQRKYGYGREKGHFETACRAKNQKRLEFQPISNADSYRWGLNEGRRNSLQF</sequence>
<dbReference type="AlphaFoldDB" id="A0A249PCI8"/>
<keyword evidence="3" id="KW-1185">Reference proteome</keyword>
<name>A0A249PCI8_9HYPH</name>
<dbReference type="EMBL" id="CP023067">
    <property type="protein sequence ID" value="ASY63670.1"/>
    <property type="molecule type" value="Genomic_DNA"/>
</dbReference>